<dbReference type="RefSeq" id="XP_062877385.1">
    <property type="nucleotide sequence ID" value="XM_063021315.1"/>
</dbReference>
<dbReference type="KEGG" id="asau:88173366"/>
<sequence length="222" mass="25653">MIHSYIPKTFLVHTYFHALSSLTSTSLISLHICIDPLHQYILCTMLYRNLEGNNEIPDPSTSTKLLHDAAELYSPEFCHSNSRIRAFLYVSRLASDDSLRVHLNETDAKHCALYFESNVLPHWKARAQLLDFCFGEAAKLRKSVKVEEAATAKVDLRIDPYAVQDATERTLNRFAQCAAIENWVANEREVESIVLKHSLDVLNQKCYFHDWLRDFREAYTKM</sequence>
<dbReference type="Pfam" id="PF09774">
    <property type="entry name" value="MIX23"/>
    <property type="match status" value="1"/>
</dbReference>
<dbReference type="PANTHER" id="PTHR31905:SF2">
    <property type="entry name" value="PROTEIN MIX23"/>
    <property type="match status" value="1"/>
</dbReference>
<evidence type="ECO:0000256" key="1">
    <source>
        <dbReference type="ARBA" id="ARBA00024204"/>
    </source>
</evidence>
<dbReference type="InterPro" id="IPR019171">
    <property type="entry name" value="MIX23"/>
</dbReference>
<dbReference type="Proteomes" id="UP001338582">
    <property type="component" value="Chromosome 3"/>
</dbReference>
<name>A0AAX4HAW5_9ASCO</name>
<accession>A0AAX4HAW5</accession>
<dbReference type="EMBL" id="CP138896">
    <property type="protein sequence ID" value="WPK25002.1"/>
    <property type="molecule type" value="Genomic_DNA"/>
</dbReference>
<keyword evidence="3" id="KW-1185">Reference proteome</keyword>
<proteinExistence type="inferred from homology"/>
<dbReference type="AlphaFoldDB" id="A0AAX4HAW5"/>
<comment type="similarity">
    <text evidence="1">Belongs to the MIX23 family.</text>
</comment>
<dbReference type="GeneID" id="88173366"/>
<evidence type="ECO:0000313" key="2">
    <source>
        <dbReference type="EMBL" id="WPK25002.1"/>
    </source>
</evidence>
<dbReference type="GO" id="GO:0005758">
    <property type="term" value="C:mitochondrial intermembrane space"/>
    <property type="evidence" value="ECO:0007669"/>
    <property type="project" value="InterPro"/>
</dbReference>
<gene>
    <name evidence="2" type="ORF">PUMCH_002301</name>
</gene>
<protein>
    <submittedName>
        <fullName evidence="2">Uncharacterized protein</fullName>
    </submittedName>
</protein>
<organism evidence="2 3">
    <name type="scientific">Australozyma saopauloensis</name>
    <dbReference type="NCBI Taxonomy" id="291208"/>
    <lineage>
        <taxon>Eukaryota</taxon>
        <taxon>Fungi</taxon>
        <taxon>Dikarya</taxon>
        <taxon>Ascomycota</taxon>
        <taxon>Saccharomycotina</taxon>
        <taxon>Pichiomycetes</taxon>
        <taxon>Metschnikowiaceae</taxon>
        <taxon>Australozyma</taxon>
    </lineage>
</organism>
<evidence type="ECO:0000313" key="3">
    <source>
        <dbReference type="Proteomes" id="UP001338582"/>
    </source>
</evidence>
<reference evidence="2 3" key="1">
    <citation type="submission" date="2023-10" db="EMBL/GenBank/DDBJ databases">
        <title>Draft Genome Sequence of Candida saopaulonensis from a very Premature Infant with Sepsis.</title>
        <authorList>
            <person name="Ning Y."/>
            <person name="Dai R."/>
            <person name="Xiao M."/>
            <person name="Xu Y."/>
            <person name="Yan Q."/>
            <person name="Zhang L."/>
        </authorList>
    </citation>
    <scope>NUCLEOTIDE SEQUENCE [LARGE SCALE GENOMIC DNA]</scope>
    <source>
        <strain evidence="2 3">19XY460</strain>
    </source>
</reference>
<dbReference type="PANTHER" id="PTHR31905">
    <property type="entry name" value="COILED-COIL DOMAIN-CONTAINING PROTEIN 58"/>
    <property type="match status" value="1"/>
</dbReference>